<keyword evidence="3" id="KW-0812">Transmembrane</keyword>
<accession>A0A9D8KDL9</accession>
<feature type="transmembrane region" description="Helical" evidence="3">
    <location>
        <begin position="136"/>
        <end position="155"/>
    </location>
</feature>
<evidence type="ECO:0000313" key="5">
    <source>
        <dbReference type="EMBL" id="MBN1572159.1"/>
    </source>
</evidence>
<dbReference type="Gene3D" id="3.40.50.360">
    <property type="match status" value="1"/>
</dbReference>
<keyword evidence="3" id="KW-1133">Transmembrane helix</keyword>
<evidence type="ECO:0000259" key="4">
    <source>
        <dbReference type="Pfam" id="PF03358"/>
    </source>
</evidence>
<name>A0A9D8KDL9_9DELT</name>
<feature type="transmembrane region" description="Helical" evidence="3">
    <location>
        <begin position="81"/>
        <end position="100"/>
    </location>
</feature>
<organism evidence="5 6">
    <name type="scientific">Candidatus Zymogenus saltonus</name>
    <dbReference type="NCBI Taxonomy" id="2844893"/>
    <lineage>
        <taxon>Bacteria</taxon>
        <taxon>Deltaproteobacteria</taxon>
        <taxon>Candidatus Zymogenia</taxon>
        <taxon>Candidatus Zymogeniales</taxon>
        <taxon>Candidatus Zymogenaceae</taxon>
        <taxon>Candidatus Zymogenus</taxon>
    </lineage>
</organism>
<dbReference type="PANTHER" id="PTHR43278:SF2">
    <property type="entry name" value="IRON-SULFUR FLAVOPROTEIN"/>
    <property type="match status" value="1"/>
</dbReference>
<keyword evidence="2" id="KW-0288">FMN</keyword>
<dbReference type="InterPro" id="IPR029039">
    <property type="entry name" value="Flavoprotein-like_sf"/>
</dbReference>
<comment type="caution">
    <text evidence="5">The sequence shown here is derived from an EMBL/GenBank/DDBJ whole genome shotgun (WGS) entry which is preliminary data.</text>
</comment>
<dbReference type="EMBL" id="JAFGIX010000014">
    <property type="protein sequence ID" value="MBN1572159.1"/>
    <property type="molecule type" value="Genomic_DNA"/>
</dbReference>
<dbReference type="GO" id="GO:0016491">
    <property type="term" value="F:oxidoreductase activity"/>
    <property type="evidence" value="ECO:0007669"/>
    <property type="project" value="InterPro"/>
</dbReference>
<evidence type="ECO:0000256" key="1">
    <source>
        <dbReference type="ARBA" id="ARBA00022630"/>
    </source>
</evidence>
<dbReference type="PANTHER" id="PTHR43278">
    <property type="entry name" value="NAD(P)H-DEPENDENT FMN-CONTAINING OXIDOREDUCTASE YWQN-RELATED"/>
    <property type="match status" value="1"/>
</dbReference>
<evidence type="ECO:0000256" key="2">
    <source>
        <dbReference type="ARBA" id="ARBA00022643"/>
    </source>
</evidence>
<keyword evidence="3" id="KW-0472">Membrane</keyword>
<dbReference type="InterPro" id="IPR051796">
    <property type="entry name" value="ISF_SsuE-like"/>
</dbReference>
<keyword evidence="1" id="KW-0285">Flavoprotein</keyword>
<dbReference type="Proteomes" id="UP000809273">
    <property type="component" value="Unassembled WGS sequence"/>
</dbReference>
<dbReference type="SUPFAM" id="SSF52218">
    <property type="entry name" value="Flavoproteins"/>
    <property type="match status" value="1"/>
</dbReference>
<proteinExistence type="predicted"/>
<dbReference type="AlphaFoldDB" id="A0A9D8KDL9"/>
<reference evidence="5" key="1">
    <citation type="journal article" date="2021" name="Environ. Microbiol.">
        <title>Genomic characterization of three novel Desulfobacterota classes expand the metabolic and phylogenetic diversity of the phylum.</title>
        <authorList>
            <person name="Murphy C.L."/>
            <person name="Biggerstaff J."/>
            <person name="Eichhorn A."/>
            <person name="Ewing E."/>
            <person name="Shahan R."/>
            <person name="Soriano D."/>
            <person name="Stewart S."/>
            <person name="VanMol K."/>
            <person name="Walker R."/>
            <person name="Walters P."/>
            <person name="Elshahed M.S."/>
            <person name="Youssef N.H."/>
        </authorList>
    </citation>
    <scope>NUCLEOTIDE SEQUENCE</scope>
    <source>
        <strain evidence="5">Zod_Metabat.24</strain>
    </source>
</reference>
<reference evidence="5" key="2">
    <citation type="submission" date="2021-01" db="EMBL/GenBank/DDBJ databases">
        <authorList>
            <person name="Hahn C.R."/>
            <person name="Youssef N.H."/>
            <person name="Elshahed M."/>
        </authorList>
    </citation>
    <scope>NUCLEOTIDE SEQUENCE</scope>
    <source>
        <strain evidence="5">Zod_Metabat.24</strain>
    </source>
</reference>
<feature type="domain" description="NADPH-dependent FMN reductase-like" evidence="4">
    <location>
        <begin position="6"/>
        <end position="124"/>
    </location>
</feature>
<sequence length="208" mass="23618">MKEKSRIVSLNSSYRRKGNTNRMVEEVLKGCREAGTKTDHIFLMEKDIKACLGCLKFSKYNEETFGRCVQKDDMRGLLKKVVFADGLIVACLVYCGNMNAHMVKFMHRMSPLAYDKSLDGGMVGIPVYKLKPTKPGMYITSMIAPFPLNRVMGVYRNFYKMLRLVLRLAGFKADYVLNVGGSEEKTSIPNREEMKSKAFKLCMKLAGH</sequence>
<dbReference type="Pfam" id="PF03358">
    <property type="entry name" value="FMN_red"/>
    <property type="match status" value="1"/>
</dbReference>
<dbReference type="InterPro" id="IPR005025">
    <property type="entry name" value="FMN_Rdtase-like_dom"/>
</dbReference>
<evidence type="ECO:0000313" key="6">
    <source>
        <dbReference type="Proteomes" id="UP000809273"/>
    </source>
</evidence>
<protein>
    <submittedName>
        <fullName evidence="5">Flavodoxin family protein</fullName>
    </submittedName>
</protein>
<gene>
    <name evidence="5" type="ORF">JW984_03065</name>
</gene>
<evidence type="ECO:0000256" key="3">
    <source>
        <dbReference type="SAM" id="Phobius"/>
    </source>
</evidence>